<dbReference type="Proteomes" id="UP001287356">
    <property type="component" value="Unassembled WGS sequence"/>
</dbReference>
<dbReference type="EMBL" id="JAULSN010000001">
    <property type="protein sequence ID" value="KAK3383120.1"/>
    <property type="molecule type" value="Genomic_DNA"/>
</dbReference>
<proteinExistence type="predicted"/>
<reference evidence="2" key="2">
    <citation type="submission" date="2023-06" db="EMBL/GenBank/DDBJ databases">
        <authorList>
            <consortium name="Lawrence Berkeley National Laboratory"/>
            <person name="Haridas S."/>
            <person name="Hensen N."/>
            <person name="Bonometti L."/>
            <person name="Westerberg I."/>
            <person name="Brannstrom I.O."/>
            <person name="Guillou S."/>
            <person name="Cros-Aarteil S."/>
            <person name="Calhoun S."/>
            <person name="Kuo A."/>
            <person name="Mondo S."/>
            <person name="Pangilinan J."/>
            <person name="Riley R."/>
            <person name="Labutti K."/>
            <person name="Andreopoulos B."/>
            <person name="Lipzen A."/>
            <person name="Chen C."/>
            <person name="Yanf M."/>
            <person name="Daum C."/>
            <person name="Ng V."/>
            <person name="Clum A."/>
            <person name="Steindorff A."/>
            <person name="Ohm R."/>
            <person name="Martin F."/>
            <person name="Silar P."/>
            <person name="Natvig D."/>
            <person name="Lalanne C."/>
            <person name="Gautier V."/>
            <person name="Ament-Velasquez S.L."/>
            <person name="Kruys A."/>
            <person name="Hutchinson M.I."/>
            <person name="Powell A.J."/>
            <person name="Barry K."/>
            <person name="Miller A.N."/>
            <person name="Grigoriev I.V."/>
            <person name="Debuchy R."/>
            <person name="Gladieux P."/>
            <person name="Thoren M.H."/>
            <person name="Johannesson H."/>
        </authorList>
    </citation>
    <scope>NUCLEOTIDE SEQUENCE</scope>
    <source>
        <strain evidence="2">CBS 958.72</strain>
    </source>
</reference>
<comment type="caution">
    <text evidence="2">The sequence shown here is derived from an EMBL/GenBank/DDBJ whole genome shotgun (WGS) entry which is preliminary data.</text>
</comment>
<sequence>MQRIHRVTQAVVAVVAVVLALGPEHRSQPDESSVTRHAPTLSRTYVIRLHAAASQLTARPEPAQLFVCLSAENLP</sequence>
<dbReference type="AlphaFoldDB" id="A0AAE0NKI4"/>
<protein>
    <recommendedName>
        <fullName evidence="4">Secreted protein</fullName>
    </recommendedName>
</protein>
<organism evidence="2 3">
    <name type="scientific">Lasiosphaeria ovina</name>
    <dbReference type="NCBI Taxonomy" id="92902"/>
    <lineage>
        <taxon>Eukaryota</taxon>
        <taxon>Fungi</taxon>
        <taxon>Dikarya</taxon>
        <taxon>Ascomycota</taxon>
        <taxon>Pezizomycotina</taxon>
        <taxon>Sordariomycetes</taxon>
        <taxon>Sordariomycetidae</taxon>
        <taxon>Sordariales</taxon>
        <taxon>Lasiosphaeriaceae</taxon>
        <taxon>Lasiosphaeria</taxon>
    </lineage>
</organism>
<evidence type="ECO:0000256" key="1">
    <source>
        <dbReference type="SAM" id="SignalP"/>
    </source>
</evidence>
<reference evidence="2" key="1">
    <citation type="journal article" date="2023" name="Mol. Phylogenet. Evol.">
        <title>Genome-scale phylogeny and comparative genomics of the fungal order Sordariales.</title>
        <authorList>
            <person name="Hensen N."/>
            <person name="Bonometti L."/>
            <person name="Westerberg I."/>
            <person name="Brannstrom I.O."/>
            <person name="Guillou S."/>
            <person name="Cros-Aarteil S."/>
            <person name="Calhoun S."/>
            <person name="Haridas S."/>
            <person name="Kuo A."/>
            <person name="Mondo S."/>
            <person name="Pangilinan J."/>
            <person name="Riley R."/>
            <person name="LaButti K."/>
            <person name="Andreopoulos B."/>
            <person name="Lipzen A."/>
            <person name="Chen C."/>
            <person name="Yan M."/>
            <person name="Daum C."/>
            <person name="Ng V."/>
            <person name="Clum A."/>
            <person name="Steindorff A."/>
            <person name="Ohm R.A."/>
            <person name="Martin F."/>
            <person name="Silar P."/>
            <person name="Natvig D.O."/>
            <person name="Lalanne C."/>
            <person name="Gautier V."/>
            <person name="Ament-Velasquez S.L."/>
            <person name="Kruys A."/>
            <person name="Hutchinson M.I."/>
            <person name="Powell A.J."/>
            <person name="Barry K."/>
            <person name="Miller A.N."/>
            <person name="Grigoriev I.V."/>
            <person name="Debuchy R."/>
            <person name="Gladieux P."/>
            <person name="Hiltunen Thoren M."/>
            <person name="Johannesson H."/>
        </authorList>
    </citation>
    <scope>NUCLEOTIDE SEQUENCE</scope>
    <source>
        <strain evidence="2">CBS 958.72</strain>
    </source>
</reference>
<evidence type="ECO:0000313" key="3">
    <source>
        <dbReference type="Proteomes" id="UP001287356"/>
    </source>
</evidence>
<gene>
    <name evidence="2" type="ORF">B0T24DRAFT_603790</name>
</gene>
<evidence type="ECO:0000313" key="2">
    <source>
        <dbReference type="EMBL" id="KAK3383120.1"/>
    </source>
</evidence>
<accession>A0AAE0NKI4</accession>
<feature type="chain" id="PRO_5041992993" description="Secreted protein" evidence="1">
    <location>
        <begin position="21"/>
        <end position="75"/>
    </location>
</feature>
<feature type="signal peptide" evidence="1">
    <location>
        <begin position="1"/>
        <end position="20"/>
    </location>
</feature>
<keyword evidence="3" id="KW-1185">Reference proteome</keyword>
<evidence type="ECO:0008006" key="4">
    <source>
        <dbReference type="Google" id="ProtNLM"/>
    </source>
</evidence>
<keyword evidence="1" id="KW-0732">Signal</keyword>
<name>A0AAE0NKI4_9PEZI</name>